<protein>
    <submittedName>
        <fullName evidence="1">Uncharacterized protein</fullName>
    </submittedName>
</protein>
<dbReference type="NCBIfam" id="TIGR03543">
    <property type="entry name" value="divI1A_rptt_fam"/>
    <property type="match status" value="1"/>
</dbReference>
<dbReference type="AlphaFoldDB" id="A0A0W1KL37"/>
<dbReference type="STRING" id="59561.AQZ59_00057"/>
<dbReference type="EMBL" id="LNIZ01000001">
    <property type="protein sequence ID" value="KTF04757.1"/>
    <property type="molecule type" value="Genomic_DNA"/>
</dbReference>
<dbReference type="RefSeq" id="WP_062612065.1">
    <property type="nucleotide sequence ID" value="NZ_CALTZF010000006.1"/>
</dbReference>
<sequence length="181" mass="19888">MTDTFKRVGGLNNGYNPTQVDEFLEQAKLAYAGDESIDIDEVAVRGVAFDWVRKGYTPALVDAALDRLESAFVQRRRAKVMEAEGEEAWLAATYKQAQALYPRLLRPAGERFADADGRGYKKADVDALLERLSEYFAGKAELTSAEVRGATFGSARGADAYRESVVDVFLDHAVSVLLAVE</sequence>
<gene>
    <name evidence="1" type="ORF">AQZ59_00057</name>
</gene>
<evidence type="ECO:0000313" key="1">
    <source>
        <dbReference type="EMBL" id="KTF04757.1"/>
    </source>
</evidence>
<name>A0A0W1KL37_9ACTO</name>
<dbReference type="OrthoDB" id="3480096at2"/>
<keyword evidence="2" id="KW-1185">Reference proteome</keyword>
<comment type="caution">
    <text evidence="1">The sequence shown here is derived from an EMBL/GenBank/DDBJ whole genome shotgun (WGS) entry which is preliminary data.</text>
</comment>
<accession>A0A0W1KL37</accession>
<dbReference type="InterPro" id="IPR019932">
    <property type="entry name" value="CHP03543"/>
</dbReference>
<dbReference type="PATRIC" id="fig|59561.3.peg.57"/>
<evidence type="ECO:0000313" key="2">
    <source>
        <dbReference type="Proteomes" id="UP000054404"/>
    </source>
</evidence>
<dbReference type="Proteomes" id="UP000054404">
    <property type="component" value="Unassembled WGS sequence"/>
</dbReference>
<organism evidence="1 2">
    <name type="scientific">Trueperella bernardiae</name>
    <dbReference type="NCBI Taxonomy" id="59561"/>
    <lineage>
        <taxon>Bacteria</taxon>
        <taxon>Bacillati</taxon>
        <taxon>Actinomycetota</taxon>
        <taxon>Actinomycetes</taxon>
        <taxon>Actinomycetales</taxon>
        <taxon>Actinomycetaceae</taxon>
        <taxon>Trueperella</taxon>
    </lineage>
</organism>
<proteinExistence type="predicted"/>
<reference evidence="1 2" key="1">
    <citation type="submission" date="2015-11" db="EMBL/GenBank/DDBJ databases">
        <title>Draft Genome Sequence of the Type Strain Trueperella bernardiae LCDC 89-0504T, Isolated from Blood Culture.</title>
        <authorList>
            <person name="Bernier A.-M."/>
            <person name="Bernard K."/>
        </authorList>
    </citation>
    <scope>NUCLEOTIDE SEQUENCE [LARGE SCALE GENOMIC DNA]</scope>
    <source>
        <strain evidence="1 2">LCDC 89-0504</strain>
    </source>
</reference>